<dbReference type="SUPFAM" id="SSF52788">
    <property type="entry name" value="Phosphotyrosine protein phosphatases I"/>
    <property type="match status" value="1"/>
</dbReference>
<proteinExistence type="predicted"/>
<evidence type="ECO:0000256" key="1">
    <source>
        <dbReference type="ARBA" id="ARBA00022849"/>
    </source>
</evidence>
<sequence>MAGAGSILFACNMNSVRSPMAEALAKDILGPEVHIESCGVFAGILDPFVARVLEEEGIPIPSRDPQTFAKVEVDKFDHVIALTPEAAAEARRAGAKVTYWDTPNPTDVRGSDLDVLAAYRTCLHGLRAKIKEAFGEG</sequence>
<dbReference type="PANTHER" id="PTHR43428">
    <property type="entry name" value="ARSENATE REDUCTASE"/>
    <property type="match status" value="1"/>
</dbReference>
<protein>
    <submittedName>
        <fullName evidence="3">Low molecular weight phosphatase family protein</fullName>
    </submittedName>
</protein>
<dbReference type="RefSeq" id="WP_116391480.1">
    <property type="nucleotide sequence ID" value="NZ_CAXQPM010000032.1"/>
</dbReference>
<dbReference type="InterPro" id="IPR036196">
    <property type="entry name" value="Ptyr_pPase_sf"/>
</dbReference>
<dbReference type="InParanoid" id="A0A371RHC3"/>
<evidence type="ECO:0000259" key="2">
    <source>
        <dbReference type="SMART" id="SM00226"/>
    </source>
</evidence>
<gene>
    <name evidence="3" type="ORF">DX908_05860</name>
</gene>
<keyword evidence="4" id="KW-1185">Reference proteome</keyword>
<dbReference type="InterPro" id="IPR023485">
    <property type="entry name" value="Ptyr_pPase"/>
</dbReference>
<dbReference type="AlphaFoldDB" id="A0A371RHC3"/>
<reference evidence="3 4" key="1">
    <citation type="submission" date="2018-08" db="EMBL/GenBank/DDBJ databases">
        <title>Parvularcula sp. SM1705, isolated from surface water of the South Sea China.</title>
        <authorList>
            <person name="Sun L."/>
        </authorList>
    </citation>
    <scope>NUCLEOTIDE SEQUENCE [LARGE SCALE GENOMIC DNA]</scope>
    <source>
        <strain evidence="3 4">SM1705</strain>
    </source>
</reference>
<evidence type="ECO:0000313" key="3">
    <source>
        <dbReference type="EMBL" id="RFB04848.1"/>
    </source>
</evidence>
<dbReference type="GO" id="GO:0046685">
    <property type="term" value="P:response to arsenic-containing substance"/>
    <property type="evidence" value="ECO:0007669"/>
    <property type="project" value="UniProtKB-KW"/>
</dbReference>
<dbReference type="OrthoDB" id="9799372at2"/>
<dbReference type="EMBL" id="QUQO01000001">
    <property type="protein sequence ID" value="RFB04848.1"/>
    <property type="molecule type" value="Genomic_DNA"/>
</dbReference>
<evidence type="ECO:0000313" key="4">
    <source>
        <dbReference type="Proteomes" id="UP000264589"/>
    </source>
</evidence>
<keyword evidence="1" id="KW-0059">Arsenical resistance</keyword>
<organism evidence="3 4">
    <name type="scientific">Parvularcula marina</name>
    <dbReference type="NCBI Taxonomy" id="2292771"/>
    <lineage>
        <taxon>Bacteria</taxon>
        <taxon>Pseudomonadati</taxon>
        <taxon>Pseudomonadota</taxon>
        <taxon>Alphaproteobacteria</taxon>
        <taxon>Parvularculales</taxon>
        <taxon>Parvularculaceae</taxon>
        <taxon>Parvularcula</taxon>
    </lineage>
</organism>
<feature type="domain" description="Phosphotyrosine protein phosphatase I" evidence="2">
    <location>
        <begin position="5"/>
        <end position="136"/>
    </location>
</feature>
<dbReference type="PANTHER" id="PTHR43428:SF1">
    <property type="entry name" value="ARSENATE REDUCTASE"/>
    <property type="match status" value="1"/>
</dbReference>
<comment type="caution">
    <text evidence="3">The sequence shown here is derived from an EMBL/GenBank/DDBJ whole genome shotgun (WGS) entry which is preliminary data.</text>
</comment>
<name>A0A371RHC3_9PROT</name>
<dbReference type="Proteomes" id="UP000264589">
    <property type="component" value="Unassembled WGS sequence"/>
</dbReference>
<dbReference type="Gene3D" id="3.40.50.2300">
    <property type="match status" value="1"/>
</dbReference>
<accession>A0A371RHC3</accession>
<dbReference type="SMART" id="SM00226">
    <property type="entry name" value="LMWPc"/>
    <property type="match status" value="1"/>
</dbReference>
<dbReference type="Pfam" id="PF01451">
    <property type="entry name" value="LMWPc"/>
    <property type="match status" value="1"/>
</dbReference>